<gene>
    <name evidence="1" type="ORF">H8R10_01955</name>
</gene>
<dbReference type="InterPro" id="IPR023214">
    <property type="entry name" value="HAD_sf"/>
</dbReference>
<dbReference type="EMBL" id="JACRUO010000001">
    <property type="protein sequence ID" value="MBD3688998.1"/>
    <property type="molecule type" value="Genomic_DNA"/>
</dbReference>
<dbReference type="GO" id="GO:0005829">
    <property type="term" value="C:cytosol"/>
    <property type="evidence" value="ECO:0007669"/>
    <property type="project" value="TreeGrafter"/>
</dbReference>
<dbReference type="Gene3D" id="1.10.150.240">
    <property type="entry name" value="Putative phosphatase, domain 2"/>
    <property type="match status" value="1"/>
</dbReference>
<dbReference type="SFLD" id="SFLDG01129">
    <property type="entry name" value="C1.5:_HAD__Beta-PGM__Phosphata"/>
    <property type="match status" value="1"/>
</dbReference>
<dbReference type="InterPro" id="IPR050155">
    <property type="entry name" value="HAD-like_hydrolase_sf"/>
</dbReference>
<evidence type="ECO:0000313" key="2">
    <source>
        <dbReference type="Proteomes" id="UP000627538"/>
    </source>
</evidence>
<dbReference type="AlphaFoldDB" id="A0A8I0GCF5"/>
<keyword evidence="1" id="KW-0378">Hydrolase</keyword>
<dbReference type="InterPro" id="IPR023198">
    <property type="entry name" value="PGP-like_dom2"/>
</dbReference>
<dbReference type="Pfam" id="PF13419">
    <property type="entry name" value="HAD_2"/>
    <property type="match status" value="1"/>
</dbReference>
<dbReference type="Proteomes" id="UP000627538">
    <property type="component" value="Unassembled WGS sequence"/>
</dbReference>
<dbReference type="PANTHER" id="PTHR43434:SF20">
    <property type="entry name" value="5'-NUCLEOTIDASE"/>
    <property type="match status" value="1"/>
</dbReference>
<proteinExistence type="predicted"/>
<organism evidence="1 2">
    <name type="scientific">Nanchangia anserum</name>
    <dbReference type="NCBI Taxonomy" id="2692125"/>
    <lineage>
        <taxon>Bacteria</taxon>
        <taxon>Bacillati</taxon>
        <taxon>Actinomycetota</taxon>
        <taxon>Actinomycetes</taxon>
        <taxon>Actinomycetales</taxon>
        <taxon>Actinomycetaceae</taxon>
        <taxon>Nanchangia</taxon>
    </lineage>
</organism>
<sequence>MIPPTAALIDMDGTLIDTETVIVPVLEQVSEEILGEPVTREQARSFIGPPLHETMADLAGPGRDDLAAALMRRYREIYQAKQFDIELFDGVADMLRDLSDAGVTLALATSKPEDRALTLLDHLGLTPLFTHVCGAPPEDGPGSEKAAVVARALRACGLSSTPERALMLGDRRYDVEGAAACGVNTVLALWAGLADADEQALAWRLANTPAQARAIILGEDE</sequence>
<dbReference type="PANTHER" id="PTHR43434">
    <property type="entry name" value="PHOSPHOGLYCOLATE PHOSPHATASE"/>
    <property type="match status" value="1"/>
</dbReference>
<dbReference type="SUPFAM" id="SSF56784">
    <property type="entry name" value="HAD-like"/>
    <property type="match status" value="1"/>
</dbReference>
<comment type="caution">
    <text evidence="1">The sequence shown here is derived from an EMBL/GenBank/DDBJ whole genome shotgun (WGS) entry which is preliminary data.</text>
</comment>
<accession>A0A8I0GCF5</accession>
<dbReference type="InterPro" id="IPR036412">
    <property type="entry name" value="HAD-like_sf"/>
</dbReference>
<dbReference type="SFLD" id="SFLDS00003">
    <property type="entry name" value="Haloacid_Dehalogenase"/>
    <property type="match status" value="1"/>
</dbReference>
<dbReference type="InterPro" id="IPR041492">
    <property type="entry name" value="HAD_2"/>
</dbReference>
<name>A0A8I0GCF5_9ACTO</name>
<dbReference type="GO" id="GO:0004713">
    <property type="term" value="F:protein tyrosine kinase activity"/>
    <property type="evidence" value="ECO:0007669"/>
    <property type="project" value="TreeGrafter"/>
</dbReference>
<keyword evidence="2" id="KW-1185">Reference proteome</keyword>
<protein>
    <submittedName>
        <fullName evidence="1">HAD hydrolase-like protein</fullName>
    </submittedName>
</protein>
<dbReference type="Gene3D" id="3.40.50.1000">
    <property type="entry name" value="HAD superfamily/HAD-like"/>
    <property type="match status" value="1"/>
</dbReference>
<dbReference type="GO" id="GO:0016787">
    <property type="term" value="F:hydrolase activity"/>
    <property type="evidence" value="ECO:0007669"/>
    <property type="project" value="UniProtKB-KW"/>
</dbReference>
<reference evidence="1 2" key="1">
    <citation type="submission" date="2020-08" db="EMBL/GenBank/DDBJ databases">
        <title>Winkia gen. nov., sp. nov., isolated from faeces of the Anser albifrons in China.</title>
        <authorList>
            <person name="Liu Q."/>
        </authorList>
    </citation>
    <scope>NUCLEOTIDE SEQUENCE [LARGE SCALE GENOMIC DNA]</scope>
    <source>
        <strain evidence="1 2">C62</strain>
    </source>
</reference>
<evidence type="ECO:0000313" key="1">
    <source>
        <dbReference type="EMBL" id="MBD3688998.1"/>
    </source>
</evidence>
<dbReference type="RefSeq" id="WP_191071078.1">
    <property type="nucleotide sequence ID" value="NZ_CP060506.1"/>
</dbReference>